<dbReference type="InterPro" id="IPR036390">
    <property type="entry name" value="WH_DNA-bd_sf"/>
</dbReference>
<dbReference type="Proteomes" id="UP000830116">
    <property type="component" value="Chromosome"/>
</dbReference>
<dbReference type="Gene3D" id="3.40.190.290">
    <property type="match status" value="1"/>
</dbReference>
<dbReference type="SUPFAM" id="SSF53850">
    <property type="entry name" value="Periplasmic binding protein-like II"/>
    <property type="match status" value="1"/>
</dbReference>
<dbReference type="PANTHER" id="PTHR30126:SF88">
    <property type="entry name" value="TRANSCRIPTIONAL REGULATOR-RELATED"/>
    <property type="match status" value="1"/>
</dbReference>
<comment type="similarity">
    <text evidence="1">Belongs to the LysR transcriptional regulatory family.</text>
</comment>
<evidence type="ECO:0000313" key="7">
    <source>
        <dbReference type="Proteomes" id="UP000830116"/>
    </source>
</evidence>
<dbReference type="PRINTS" id="PR00039">
    <property type="entry name" value="HTHLYSR"/>
</dbReference>
<keyword evidence="7" id="KW-1185">Reference proteome</keyword>
<evidence type="ECO:0000256" key="2">
    <source>
        <dbReference type="ARBA" id="ARBA00023015"/>
    </source>
</evidence>
<feature type="domain" description="HTH lysR-type" evidence="5">
    <location>
        <begin position="1"/>
        <end position="58"/>
    </location>
</feature>
<dbReference type="CDD" id="cd05466">
    <property type="entry name" value="PBP2_LTTR_substrate"/>
    <property type="match status" value="1"/>
</dbReference>
<evidence type="ECO:0000256" key="4">
    <source>
        <dbReference type="ARBA" id="ARBA00023163"/>
    </source>
</evidence>
<dbReference type="EMBL" id="CP093442">
    <property type="protein sequence ID" value="UOF01020.1"/>
    <property type="molecule type" value="Genomic_DNA"/>
</dbReference>
<protein>
    <submittedName>
        <fullName evidence="6">LysR family transcriptional regulator</fullName>
    </submittedName>
</protein>
<evidence type="ECO:0000256" key="1">
    <source>
        <dbReference type="ARBA" id="ARBA00009437"/>
    </source>
</evidence>
<proteinExistence type="inferred from homology"/>
<keyword evidence="2" id="KW-0805">Transcription regulation</keyword>
<dbReference type="Pfam" id="PF03466">
    <property type="entry name" value="LysR_substrate"/>
    <property type="match status" value="1"/>
</dbReference>
<organism evidence="6 7">
    <name type="scientific">Bdellovibrio reynosensis</name>
    <dbReference type="NCBI Taxonomy" id="2835041"/>
    <lineage>
        <taxon>Bacteria</taxon>
        <taxon>Pseudomonadati</taxon>
        <taxon>Bdellovibrionota</taxon>
        <taxon>Bdellovibrionia</taxon>
        <taxon>Bdellovibrionales</taxon>
        <taxon>Pseudobdellovibrionaceae</taxon>
        <taxon>Bdellovibrio</taxon>
    </lineage>
</organism>
<dbReference type="InterPro" id="IPR005119">
    <property type="entry name" value="LysR_subst-bd"/>
</dbReference>
<dbReference type="Pfam" id="PF00126">
    <property type="entry name" value="HTH_1"/>
    <property type="match status" value="1"/>
</dbReference>
<dbReference type="PROSITE" id="PS50931">
    <property type="entry name" value="HTH_LYSR"/>
    <property type="match status" value="1"/>
</dbReference>
<keyword evidence="3" id="KW-0238">DNA-binding</keyword>
<dbReference type="Gene3D" id="1.10.10.10">
    <property type="entry name" value="Winged helix-like DNA-binding domain superfamily/Winged helix DNA-binding domain"/>
    <property type="match status" value="1"/>
</dbReference>
<evidence type="ECO:0000259" key="5">
    <source>
        <dbReference type="PROSITE" id="PS50931"/>
    </source>
</evidence>
<gene>
    <name evidence="6" type="ORF">MNR06_15070</name>
</gene>
<reference evidence="6" key="1">
    <citation type="submission" date="2022-03" db="EMBL/GenBank/DDBJ databases">
        <title>Genome Identification and Characterization of new species Bdellovibrio reynosense LBG001 sp. nov. from a Mexico soil sample.</title>
        <authorList>
            <person name="Camilli A."/>
            <person name="Ajao Y."/>
            <person name="Guo X."/>
        </authorList>
    </citation>
    <scope>NUCLEOTIDE SEQUENCE</scope>
    <source>
        <strain evidence="6">LBG001</strain>
    </source>
</reference>
<name>A0ABY4C7X7_9BACT</name>
<evidence type="ECO:0000313" key="6">
    <source>
        <dbReference type="EMBL" id="UOF01020.1"/>
    </source>
</evidence>
<sequence>MTLDQLQVLQTIVKLGSFRAASQELHRAQSAVSYAIRTLESELDFKLFTRDQYRPQLTPQGRAFLKKADDLIFQLTELQETAEFLKRGHEPIIRLAVSALWPLPSLISALKEFKTKFPHTEIKIIHDVLSNDEQLLEDHADIALGHIFNEQSLLVAEELFTVNMVAVCSADHPLAKFKGKATPQELAKHPQIIMSSTVKSSKRSAAIINPDNVISVQDYLTKKEFLIAGLGWGRMPEHLVKEEIKKKSLVTVINKPHVTTVHIARHSQKELGPCGKFLWNYFSHRQKKGVK</sequence>
<keyword evidence="4" id="KW-0804">Transcription</keyword>
<evidence type="ECO:0000256" key="3">
    <source>
        <dbReference type="ARBA" id="ARBA00023125"/>
    </source>
</evidence>
<dbReference type="InterPro" id="IPR036388">
    <property type="entry name" value="WH-like_DNA-bd_sf"/>
</dbReference>
<dbReference type="InterPro" id="IPR000847">
    <property type="entry name" value="LysR_HTH_N"/>
</dbReference>
<dbReference type="PANTHER" id="PTHR30126">
    <property type="entry name" value="HTH-TYPE TRANSCRIPTIONAL REGULATOR"/>
    <property type="match status" value="1"/>
</dbReference>
<dbReference type="RefSeq" id="WP_243537251.1">
    <property type="nucleotide sequence ID" value="NZ_CP093442.1"/>
</dbReference>
<accession>A0ABY4C7X7</accession>
<dbReference type="SUPFAM" id="SSF46785">
    <property type="entry name" value="Winged helix' DNA-binding domain"/>
    <property type="match status" value="1"/>
</dbReference>